<keyword evidence="2" id="KW-1185">Reference proteome</keyword>
<reference evidence="1 2" key="1">
    <citation type="submission" date="2019-04" db="EMBL/GenBank/DDBJ databases">
        <title>An improved genome assembly and genetic linkage map for asparagus bean, Vigna unguiculata ssp. sesquipedialis.</title>
        <authorList>
            <person name="Xia Q."/>
            <person name="Zhang R."/>
            <person name="Dong Y."/>
        </authorList>
    </citation>
    <scope>NUCLEOTIDE SEQUENCE [LARGE SCALE GENOMIC DNA]</scope>
    <source>
        <tissue evidence="1">Leaf</tissue>
    </source>
</reference>
<dbReference type="EMBL" id="CP039355">
    <property type="protein sequence ID" value="QCE15146.1"/>
    <property type="molecule type" value="Genomic_DNA"/>
</dbReference>
<dbReference type="AlphaFoldDB" id="A0A4D6NNE4"/>
<name>A0A4D6NNE4_VIGUN</name>
<evidence type="ECO:0000313" key="2">
    <source>
        <dbReference type="Proteomes" id="UP000501690"/>
    </source>
</evidence>
<gene>
    <name evidence="1" type="ORF">DEO72_LG11g2155</name>
</gene>
<accession>A0A4D6NNE4</accession>
<organism evidence="1 2">
    <name type="scientific">Vigna unguiculata</name>
    <name type="common">Cowpea</name>
    <dbReference type="NCBI Taxonomy" id="3917"/>
    <lineage>
        <taxon>Eukaryota</taxon>
        <taxon>Viridiplantae</taxon>
        <taxon>Streptophyta</taxon>
        <taxon>Embryophyta</taxon>
        <taxon>Tracheophyta</taxon>
        <taxon>Spermatophyta</taxon>
        <taxon>Magnoliopsida</taxon>
        <taxon>eudicotyledons</taxon>
        <taxon>Gunneridae</taxon>
        <taxon>Pentapetalae</taxon>
        <taxon>rosids</taxon>
        <taxon>fabids</taxon>
        <taxon>Fabales</taxon>
        <taxon>Fabaceae</taxon>
        <taxon>Papilionoideae</taxon>
        <taxon>50 kb inversion clade</taxon>
        <taxon>NPAAA clade</taxon>
        <taxon>indigoferoid/millettioid clade</taxon>
        <taxon>Phaseoleae</taxon>
        <taxon>Vigna</taxon>
    </lineage>
</organism>
<sequence length="151" mass="16910">MHSNALPSSRNAPLEVSRYWCSTWQSRLDHQAIGEPERSLEGVAPNDVVLPPCSLQRDIAWWCLGCAKRCFKGNFHFGVFFMPRGDGPWSWICLNGLRAGRFITGCVHAFWTMSGEVCRGCSTSGKVRRGWTTSVDVRRGLTKSRQDCGSI</sequence>
<evidence type="ECO:0000313" key="1">
    <source>
        <dbReference type="EMBL" id="QCE15146.1"/>
    </source>
</evidence>
<proteinExistence type="predicted"/>
<protein>
    <submittedName>
        <fullName evidence="1">Uncharacterized protein</fullName>
    </submittedName>
</protein>
<dbReference type="Proteomes" id="UP000501690">
    <property type="component" value="Linkage Group LG11"/>
</dbReference>